<feature type="compositionally biased region" description="Basic and acidic residues" evidence="1">
    <location>
        <begin position="33"/>
        <end position="45"/>
    </location>
</feature>
<feature type="region of interest" description="Disordered" evidence="1">
    <location>
        <begin position="540"/>
        <end position="604"/>
    </location>
</feature>
<reference evidence="3" key="1">
    <citation type="submission" date="2014-11" db="EMBL/GenBank/DDBJ databases">
        <authorList>
            <person name="Otto D Thomas"/>
            <person name="Naeem Raeece"/>
        </authorList>
    </citation>
    <scope>NUCLEOTIDE SEQUENCE</scope>
</reference>
<dbReference type="AlphaFoldDB" id="A0A0G4HGV7"/>
<name>A0A0G4HGV7_9ALVE</name>
<feature type="compositionally biased region" description="Basic and acidic residues" evidence="1">
    <location>
        <begin position="112"/>
        <end position="130"/>
    </location>
</feature>
<organism evidence="3">
    <name type="scientific">Chromera velia CCMP2878</name>
    <dbReference type="NCBI Taxonomy" id="1169474"/>
    <lineage>
        <taxon>Eukaryota</taxon>
        <taxon>Sar</taxon>
        <taxon>Alveolata</taxon>
        <taxon>Colpodellida</taxon>
        <taxon>Chromeraceae</taxon>
        <taxon>Chromera</taxon>
    </lineage>
</organism>
<dbReference type="EMBL" id="CDMZ01002650">
    <property type="protein sequence ID" value="CEM43279.1"/>
    <property type="molecule type" value="Genomic_DNA"/>
</dbReference>
<sequence length="816" mass="84624">MEGERGRAYSPRRRGDGGHGGSAGFGGYGGEMMGERGRERERDWGGEGGYVGQSQHRGGMHVGASVAFEEEGEMGWHRRHGGRQQQGEHGSDYHVDGRGGGPHRTSPHHHHSSTERALARSRSRRPDKQQRAATAPRMAQHPLALTKVHAGDELLYSRSLSRTGTRGASQGGARGGAVGDTWASGSYYRERSGDADGRQGGRRRRERERTQANAPRGGRGRREHRRASDTETGDDGMGLEGRGAPGGFGLFGGEERGGHSTSCTKSAKRMLKNVVGMPAGFLLRNREATLNRYVTLTTLVFALLVNGMLFIVQLVQLRDTKIGPSRAAPTTPSGGGDPLSVSGGFSGSSSGHPGPVRNWASLLMEGGRENEKESLRILFVALVLFIPPLCDVLAMVLGFVWLLLGVDNWGRTFVSFVFLSFANSILGLVLRVATAVSSLFVEAAADPSGGGGKGPPGRQERADWGPFLRALLGILAEYAFVFAVKALICIAGNIYIAHCEVADPLMGEENAQADYVSHLLRRGEASVSMIGIGGGDQTAVAATTSTGGSKRPRQAGGFGPIGGRPPTAGASSGPQVGMGGGVQGGMSRVPSALGGHSAGMQGDSPFTEKREARMLGGIHGDTSPDGRGTHLSPGPGASRTHLSSQRGGGGTGSRRGDGPPLLFDETPAATPSRTGDDSHSHRVHAGVPGSGGASGAMGPRGDRRDSDTLSTRGGVPPSVGNRLAGFGRTPSPSGPIPASPHSVATRDLILDGGVGEDDRGMGGPRDRRSSSAGTTRELTAPSVAGSTGPGGAPSEKFSHAGTASFGTFNRDPPPPP</sequence>
<feature type="compositionally biased region" description="Gly residues" evidence="1">
    <location>
        <begin position="235"/>
        <end position="252"/>
    </location>
</feature>
<feature type="transmembrane region" description="Helical" evidence="2">
    <location>
        <begin position="293"/>
        <end position="315"/>
    </location>
</feature>
<feature type="region of interest" description="Disordered" evidence="1">
    <location>
        <begin position="324"/>
        <end position="352"/>
    </location>
</feature>
<feature type="compositionally biased region" description="Low complexity" evidence="1">
    <location>
        <begin position="340"/>
        <end position="351"/>
    </location>
</feature>
<feature type="compositionally biased region" description="Gly residues" evidence="1">
    <location>
        <begin position="18"/>
        <end position="32"/>
    </location>
</feature>
<feature type="compositionally biased region" description="Basic and acidic residues" evidence="1">
    <location>
        <begin position="1"/>
        <end position="17"/>
    </location>
</feature>
<evidence type="ECO:0000256" key="1">
    <source>
        <dbReference type="SAM" id="MobiDB-lite"/>
    </source>
</evidence>
<feature type="transmembrane region" description="Helical" evidence="2">
    <location>
        <begin position="467"/>
        <end position="496"/>
    </location>
</feature>
<keyword evidence="2" id="KW-0472">Membrane</keyword>
<feature type="compositionally biased region" description="Basic and acidic residues" evidence="1">
    <location>
        <begin position="756"/>
        <end position="769"/>
    </location>
</feature>
<feature type="region of interest" description="Disordered" evidence="1">
    <location>
        <begin position="75"/>
        <end position="145"/>
    </location>
</feature>
<accession>A0A0G4HGV7</accession>
<protein>
    <recommendedName>
        <fullName evidence="4">Transmembrane protein</fullName>
    </recommendedName>
</protein>
<dbReference type="VEuPathDB" id="CryptoDB:Cvel_27423"/>
<keyword evidence="2" id="KW-0812">Transmembrane</keyword>
<feature type="transmembrane region" description="Helical" evidence="2">
    <location>
        <begin position="409"/>
        <end position="430"/>
    </location>
</feature>
<feature type="transmembrane region" description="Helical" evidence="2">
    <location>
        <begin position="377"/>
        <end position="403"/>
    </location>
</feature>
<evidence type="ECO:0008006" key="4">
    <source>
        <dbReference type="Google" id="ProtNLM"/>
    </source>
</evidence>
<feature type="compositionally biased region" description="Low complexity" evidence="1">
    <location>
        <begin position="540"/>
        <end position="549"/>
    </location>
</feature>
<feature type="region of interest" description="Disordered" evidence="1">
    <location>
        <begin position="161"/>
        <end position="262"/>
    </location>
</feature>
<proteinExistence type="predicted"/>
<evidence type="ECO:0000256" key="2">
    <source>
        <dbReference type="SAM" id="Phobius"/>
    </source>
</evidence>
<feature type="region of interest" description="Disordered" evidence="1">
    <location>
        <begin position="1"/>
        <end position="60"/>
    </location>
</feature>
<evidence type="ECO:0000313" key="3">
    <source>
        <dbReference type="EMBL" id="CEM43279.1"/>
    </source>
</evidence>
<gene>
    <name evidence="3" type="ORF">Cvel_27423</name>
</gene>
<keyword evidence="2" id="KW-1133">Transmembrane helix</keyword>
<feature type="region of interest" description="Disordered" evidence="1">
    <location>
        <begin position="616"/>
        <end position="816"/>
    </location>
</feature>
<feature type="compositionally biased region" description="Basic and acidic residues" evidence="1">
    <location>
        <begin position="188"/>
        <end position="199"/>
    </location>
</feature>
<feature type="compositionally biased region" description="Gly residues" evidence="1">
    <location>
        <begin position="169"/>
        <end position="178"/>
    </location>
</feature>